<dbReference type="AlphaFoldDB" id="A0A7S8MWD7"/>
<evidence type="ECO:0000256" key="5">
    <source>
        <dbReference type="ARBA" id="ARBA00023163"/>
    </source>
</evidence>
<keyword evidence="4 7" id="KW-0238">DNA-binding</keyword>
<dbReference type="InterPro" id="IPR036388">
    <property type="entry name" value="WH-like_DNA-bd_sf"/>
</dbReference>
<dbReference type="GO" id="GO:0000976">
    <property type="term" value="F:transcription cis-regulatory region binding"/>
    <property type="evidence" value="ECO:0007669"/>
    <property type="project" value="TreeGrafter"/>
</dbReference>
<dbReference type="InterPro" id="IPR016032">
    <property type="entry name" value="Sig_transdc_resp-reg_C-effctor"/>
</dbReference>
<dbReference type="Pfam" id="PF00072">
    <property type="entry name" value="Response_reg"/>
    <property type="match status" value="1"/>
</dbReference>
<dbReference type="Gene3D" id="1.10.10.10">
    <property type="entry name" value="Winged helix-like DNA-binding domain superfamily/Winged helix DNA-binding domain"/>
    <property type="match status" value="1"/>
</dbReference>
<evidence type="ECO:0000313" key="11">
    <source>
        <dbReference type="Proteomes" id="UP000594480"/>
    </source>
</evidence>
<dbReference type="GO" id="GO:0000156">
    <property type="term" value="F:phosphorelay response regulator activity"/>
    <property type="evidence" value="ECO:0007669"/>
    <property type="project" value="TreeGrafter"/>
</dbReference>
<dbReference type="SMART" id="SM00862">
    <property type="entry name" value="Trans_reg_C"/>
    <property type="match status" value="1"/>
</dbReference>
<evidence type="ECO:0000256" key="6">
    <source>
        <dbReference type="PROSITE-ProRule" id="PRU00169"/>
    </source>
</evidence>
<dbReference type="EMBL" id="CP064760">
    <property type="protein sequence ID" value="QPE03913.1"/>
    <property type="molecule type" value="Genomic_DNA"/>
</dbReference>
<gene>
    <name evidence="10" type="ORF">IT882_11710</name>
</gene>
<sequence>MAHLTAAVDVLVVEDDPQMGVMLKRGLLAEGYAVTLLADGVRALIHADDQRPQIAVLDVMLPGMSGFELCRRLREMDPAIRVLMLTARDDVDDRVHGLDAGADDYLVKPFEFRELAARLRALQRRDAGSVPVRLTVGGVTLDSVKRDTEVDGQALHLSPKEFALLLALMARAGATVTRDEILGDVWGTTSHADPNLVDQYVSYLRRKLNHAHARIAIRNERGIGFRLVAMT</sequence>
<dbReference type="Pfam" id="PF00486">
    <property type="entry name" value="Trans_reg_C"/>
    <property type="match status" value="1"/>
</dbReference>
<dbReference type="CDD" id="cd00383">
    <property type="entry name" value="trans_reg_C"/>
    <property type="match status" value="1"/>
</dbReference>
<feature type="domain" description="OmpR/PhoB-type" evidence="9">
    <location>
        <begin position="131"/>
        <end position="229"/>
    </location>
</feature>
<organism evidence="10 11">
    <name type="scientific">Microbacterium schleiferi</name>
    <dbReference type="NCBI Taxonomy" id="69362"/>
    <lineage>
        <taxon>Bacteria</taxon>
        <taxon>Bacillati</taxon>
        <taxon>Actinomycetota</taxon>
        <taxon>Actinomycetes</taxon>
        <taxon>Micrococcales</taxon>
        <taxon>Microbacteriaceae</taxon>
        <taxon>Microbacterium</taxon>
    </lineage>
</organism>
<dbReference type="SMART" id="SM00448">
    <property type="entry name" value="REC"/>
    <property type="match status" value="1"/>
</dbReference>
<evidence type="ECO:0000313" key="10">
    <source>
        <dbReference type="EMBL" id="QPE03913.1"/>
    </source>
</evidence>
<feature type="DNA-binding region" description="OmpR/PhoB-type" evidence="7">
    <location>
        <begin position="131"/>
        <end position="229"/>
    </location>
</feature>
<evidence type="ECO:0000259" key="9">
    <source>
        <dbReference type="PROSITE" id="PS51755"/>
    </source>
</evidence>
<dbReference type="RefSeq" id="WP_195692004.1">
    <property type="nucleotide sequence ID" value="NZ_CP064760.1"/>
</dbReference>
<evidence type="ECO:0000256" key="4">
    <source>
        <dbReference type="ARBA" id="ARBA00023125"/>
    </source>
</evidence>
<dbReference type="PROSITE" id="PS51755">
    <property type="entry name" value="OMPR_PHOB"/>
    <property type="match status" value="1"/>
</dbReference>
<evidence type="ECO:0000256" key="7">
    <source>
        <dbReference type="PROSITE-ProRule" id="PRU01091"/>
    </source>
</evidence>
<dbReference type="GO" id="GO:0005829">
    <property type="term" value="C:cytosol"/>
    <property type="evidence" value="ECO:0007669"/>
    <property type="project" value="TreeGrafter"/>
</dbReference>
<dbReference type="SUPFAM" id="SSF52172">
    <property type="entry name" value="CheY-like"/>
    <property type="match status" value="1"/>
</dbReference>
<evidence type="ECO:0000256" key="1">
    <source>
        <dbReference type="ARBA" id="ARBA00022553"/>
    </source>
</evidence>
<dbReference type="InterPro" id="IPR039420">
    <property type="entry name" value="WalR-like"/>
</dbReference>
<feature type="modified residue" description="4-aspartylphosphate" evidence="6">
    <location>
        <position position="58"/>
    </location>
</feature>
<dbReference type="PANTHER" id="PTHR48111:SF1">
    <property type="entry name" value="TWO-COMPONENT RESPONSE REGULATOR ORR33"/>
    <property type="match status" value="1"/>
</dbReference>
<name>A0A7S8MWD7_9MICO</name>
<reference evidence="10 11" key="1">
    <citation type="submission" date="2020-11" db="EMBL/GenBank/DDBJ databases">
        <title>Amino acid is mineralized and recycled by bacteria in oceanic microbiome.</title>
        <authorList>
            <person name="Zheng L.Y."/>
        </authorList>
    </citation>
    <scope>NUCLEOTIDE SEQUENCE [LARGE SCALE GENOMIC DNA]</scope>
    <source>
        <strain evidence="10 11">A32-1</strain>
    </source>
</reference>
<dbReference type="PANTHER" id="PTHR48111">
    <property type="entry name" value="REGULATOR OF RPOS"/>
    <property type="match status" value="1"/>
</dbReference>
<keyword evidence="1 6" id="KW-0597">Phosphoprotein</keyword>
<dbReference type="InterPro" id="IPR001867">
    <property type="entry name" value="OmpR/PhoB-type_DNA-bd"/>
</dbReference>
<dbReference type="SUPFAM" id="SSF46894">
    <property type="entry name" value="C-terminal effector domain of the bipartite response regulators"/>
    <property type="match status" value="1"/>
</dbReference>
<dbReference type="GO" id="GO:0006355">
    <property type="term" value="P:regulation of DNA-templated transcription"/>
    <property type="evidence" value="ECO:0007669"/>
    <property type="project" value="InterPro"/>
</dbReference>
<dbReference type="Gene3D" id="6.10.250.690">
    <property type="match status" value="1"/>
</dbReference>
<evidence type="ECO:0000256" key="2">
    <source>
        <dbReference type="ARBA" id="ARBA00023012"/>
    </source>
</evidence>
<dbReference type="InterPro" id="IPR011006">
    <property type="entry name" value="CheY-like_superfamily"/>
</dbReference>
<feature type="domain" description="Response regulatory" evidence="8">
    <location>
        <begin position="9"/>
        <end position="123"/>
    </location>
</feature>
<dbReference type="Proteomes" id="UP000594480">
    <property type="component" value="Chromosome"/>
</dbReference>
<proteinExistence type="predicted"/>
<dbReference type="GO" id="GO:0032993">
    <property type="term" value="C:protein-DNA complex"/>
    <property type="evidence" value="ECO:0007669"/>
    <property type="project" value="TreeGrafter"/>
</dbReference>
<dbReference type="CDD" id="cd17574">
    <property type="entry name" value="REC_OmpR"/>
    <property type="match status" value="1"/>
</dbReference>
<dbReference type="KEGG" id="msf:IT882_11710"/>
<keyword evidence="5" id="KW-0804">Transcription</keyword>
<dbReference type="PROSITE" id="PS50110">
    <property type="entry name" value="RESPONSE_REGULATORY"/>
    <property type="match status" value="1"/>
</dbReference>
<evidence type="ECO:0000259" key="8">
    <source>
        <dbReference type="PROSITE" id="PS50110"/>
    </source>
</evidence>
<protein>
    <submittedName>
        <fullName evidence="10">Response regulator transcription factor</fullName>
    </submittedName>
</protein>
<dbReference type="InterPro" id="IPR001789">
    <property type="entry name" value="Sig_transdc_resp-reg_receiver"/>
</dbReference>
<evidence type="ECO:0000256" key="3">
    <source>
        <dbReference type="ARBA" id="ARBA00023015"/>
    </source>
</evidence>
<accession>A0A7S8MWD7</accession>
<keyword evidence="11" id="KW-1185">Reference proteome</keyword>
<keyword evidence="2" id="KW-0902">Two-component regulatory system</keyword>
<keyword evidence="3" id="KW-0805">Transcription regulation</keyword>
<dbReference type="Gene3D" id="3.40.50.2300">
    <property type="match status" value="1"/>
</dbReference>